<dbReference type="SMART" id="SM00060">
    <property type="entry name" value="FN3"/>
    <property type="match status" value="1"/>
</dbReference>
<evidence type="ECO:0000256" key="8">
    <source>
        <dbReference type="SAM" id="MobiDB-lite"/>
    </source>
</evidence>
<keyword evidence="3" id="KW-0547">Nucleotide-binding</keyword>
<evidence type="ECO:0000256" key="9">
    <source>
        <dbReference type="SAM" id="Phobius"/>
    </source>
</evidence>
<organism evidence="11 12">
    <name type="scientific">Phaedon cochleariae</name>
    <name type="common">Mustard beetle</name>
    <dbReference type="NCBI Taxonomy" id="80249"/>
    <lineage>
        <taxon>Eukaryota</taxon>
        <taxon>Metazoa</taxon>
        <taxon>Ecdysozoa</taxon>
        <taxon>Arthropoda</taxon>
        <taxon>Hexapoda</taxon>
        <taxon>Insecta</taxon>
        <taxon>Pterygota</taxon>
        <taxon>Neoptera</taxon>
        <taxon>Endopterygota</taxon>
        <taxon>Coleoptera</taxon>
        <taxon>Polyphaga</taxon>
        <taxon>Cucujiformia</taxon>
        <taxon>Chrysomeloidea</taxon>
        <taxon>Chrysomelidae</taxon>
        <taxon>Chrysomelinae</taxon>
        <taxon>Chrysomelini</taxon>
        <taxon>Phaedon</taxon>
    </lineage>
</organism>
<keyword evidence="4" id="KW-0067">ATP-binding</keyword>
<dbReference type="AlphaFoldDB" id="A0A9N9SG87"/>
<dbReference type="InterPro" id="IPR036116">
    <property type="entry name" value="FN3_sf"/>
</dbReference>
<evidence type="ECO:0000313" key="12">
    <source>
        <dbReference type="Proteomes" id="UP001153737"/>
    </source>
</evidence>
<keyword evidence="12" id="KW-1185">Reference proteome</keyword>
<accession>A0A9N9SG87</accession>
<name>A0A9N9SG87_PHACE</name>
<sequence length="307" mass="34202">MFSVIGYRQAGMPSRFRQADEMCRRRIRPQELLFPSEYSQEMLGLVQGRAGPEQQDLRLVLHQTDNGLFPRRKNISRDKLPGPPQNVRVDFIDNHSVDVIWDPPFKNAHTVELYRVIVTNIDSSTKESFRKDTAESQIKIDDLKAGTTYQVTVRAGNSRGTSSLTAPLKFSMADEHVTSTASRGEQDGHVGAMVAVGAALVVIAAILVAAVWFVRRRRLLGVKDSDGVAFENPSYLKEVNMDHIRVPQSQNDTSKQTSATNNASSSTDSPQWISENLHVPAQQEVDPTLYEELKLGQNGAGFKRLKP</sequence>
<evidence type="ECO:0000256" key="1">
    <source>
        <dbReference type="ARBA" id="ARBA00004167"/>
    </source>
</evidence>
<comment type="subcellular location">
    <subcellularLocation>
        <location evidence="1">Membrane</location>
        <topology evidence="1">Single-pass membrane protein</topology>
    </subcellularLocation>
</comment>
<dbReference type="PANTHER" id="PTHR46877">
    <property type="entry name" value="EPH RECEPTOR A5"/>
    <property type="match status" value="1"/>
</dbReference>
<gene>
    <name evidence="11" type="ORF">PHAECO_LOCUS3735</name>
</gene>
<evidence type="ECO:0000256" key="7">
    <source>
        <dbReference type="ARBA" id="ARBA00023170"/>
    </source>
</evidence>
<reference evidence="11" key="2">
    <citation type="submission" date="2022-10" db="EMBL/GenBank/DDBJ databases">
        <authorList>
            <consortium name="ENA_rothamsted_submissions"/>
            <consortium name="culmorum"/>
            <person name="King R."/>
        </authorList>
    </citation>
    <scope>NUCLEOTIDE SEQUENCE</scope>
</reference>
<evidence type="ECO:0000256" key="6">
    <source>
        <dbReference type="ARBA" id="ARBA00023136"/>
    </source>
</evidence>
<proteinExistence type="predicted"/>
<feature type="region of interest" description="Disordered" evidence="8">
    <location>
        <begin position="247"/>
        <end position="273"/>
    </location>
</feature>
<dbReference type="EMBL" id="OU896719">
    <property type="protein sequence ID" value="CAG9815898.1"/>
    <property type="molecule type" value="Genomic_DNA"/>
</dbReference>
<dbReference type="PROSITE" id="PS50853">
    <property type="entry name" value="FN3"/>
    <property type="match status" value="1"/>
</dbReference>
<dbReference type="Gene3D" id="2.60.40.10">
    <property type="entry name" value="Immunoglobulins"/>
    <property type="match status" value="1"/>
</dbReference>
<keyword evidence="2 9" id="KW-0812">Transmembrane</keyword>
<reference evidence="11" key="1">
    <citation type="submission" date="2022-01" db="EMBL/GenBank/DDBJ databases">
        <authorList>
            <person name="King R."/>
        </authorList>
    </citation>
    <scope>NUCLEOTIDE SEQUENCE</scope>
</reference>
<feature type="compositionally biased region" description="Low complexity" evidence="8">
    <location>
        <begin position="253"/>
        <end position="269"/>
    </location>
</feature>
<evidence type="ECO:0000256" key="3">
    <source>
        <dbReference type="ARBA" id="ARBA00022741"/>
    </source>
</evidence>
<dbReference type="PANTHER" id="PTHR46877:SF14">
    <property type="entry name" value="RECEPTOR PROTEIN-TYROSINE KINASE"/>
    <property type="match status" value="1"/>
</dbReference>
<feature type="domain" description="Fibronectin type-III" evidence="10">
    <location>
        <begin position="83"/>
        <end position="175"/>
    </location>
</feature>
<dbReference type="Proteomes" id="UP001153737">
    <property type="component" value="Chromosome 13"/>
</dbReference>
<keyword evidence="7" id="KW-0675">Receptor</keyword>
<evidence type="ECO:0000256" key="2">
    <source>
        <dbReference type="ARBA" id="ARBA00022692"/>
    </source>
</evidence>
<evidence type="ECO:0000256" key="5">
    <source>
        <dbReference type="ARBA" id="ARBA00022989"/>
    </source>
</evidence>
<dbReference type="GO" id="GO:0005886">
    <property type="term" value="C:plasma membrane"/>
    <property type="evidence" value="ECO:0007669"/>
    <property type="project" value="TreeGrafter"/>
</dbReference>
<dbReference type="CDD" id="cd00063">
    <property type="entry name" value="FN3"/>
    <property type="match status" value="1"/>
</dbReference>
<dbReference type="GO" id="GO:0005524">
    <property type="term" value="F:ATP binding"/>
    <property type="evidence" value="ECO:0007669"/>
    <property type="project" value="UniProtKB-KW"/>
</dbReference>
<dbReference type="Pfam" id="PF00041">
    <property type="entry name" value="fn3"/>
    <property type="match status" value="1"/>
</dbReference>
<evidence type="ECO:0000259" key="10">
    <source>
        <dbReference type="PROSITE" id="PS50853"/>
    </source>
</evidence>
<keyword evidence="6 9" id="KW-0472">Membrane</keyword>
<dbReference type="SUPFAM" id="SSF49265">
    <property type="entry name" value="Fibronectin type III"/>
    <property type="match status" value="1"/>
</dbReference>
<evidence type="ECO:0000256" key="4">
    <source>
        <dbReference type="ARBA" id="ARBA00022840"/>
    </source>
</evidence>
<dbReference type="InterPro" id="IPR003961">
    <property type="entry name" value="FN3_dom"/>
</dbReference>
<evidence type="ECO:0000313" key="11">
    <source>
        <dbReference type="EMBL" id="CAG9815898.1"/>
    </source>
</evidence>
<dbReference type="InterPro" id="IPR013783">
    <property type="entry name" value="Ig-like_fold"/>
</dbReference>
<dbReference type="InterPro" id="IPR050449">
    <property type="entry name" value="Ephrin_rcpt_TKs"/>
</dbReference>
<dbReference type="CDD" id="cd12087">
    <property type="entry name" value="TM_EGFR-like"/>
    <property type="match status" value="1"/>
</dbReference>
<feature type="transmembrane region" description="Helical" evidence="9">
    <location>
        <begin position="190"/>
        <end position="214"/>
    </location>
</feature>
<protein>
    <recommendedName>
        <fullName evidence="10">Fibronectin type-III domain-containing protein</fullName>
    </recommendedName>
</protein>
<dbReference type="OrthoDB" id="5843172at2759"/>
<keyword evidence="5 9" id="KW-1133">Transmembrane helix</keyword>